<evidence type="ECO:0000256" key="1">
    <source>
        <dbReference type="ARBA" id="ARBA00009175"/>
    </source>
</evidence>
<feature type="binding site" evidence="6">
    <location>
        <position position="39"/>
    </location>
    <ligand>
        <name>molybdate</name>
        <dbReference type="ChEBI" id="CHEBI:36264"/>
    </ligand>
</feature>
<keyword evidence="3 6" id="KW-0479">Metal-binding</keyword>
<dbReference type="AlphaFoldDB" id="A0A844WAN2"/>
<dbReference type="PIRSF" id="PIRSF004846">
    <property type="entry name" value="ModA"/>
    <property type="match status" value="1"/>
</dbReference>
<dbReference type="SUPFAM" id="SSF53850">
    <property type="entry name" value="Periplasmic binding protein-like II"/>
    <property type="match status" value="1"/>
</dbReference>
<evidence type="ECO:0000256" key="6">
    <source>
        <dbReference type="PIRSR" id="PIRSR004846-1"/>
    </source>
</evidence>
<dbReference type="Gene3D" id="3.40.190.10">
    <property type="entry name" value="Periplasmic binding protein-like II"/>
    <property type="match status" value="2"/>
</dbReference>
<dbReference type="PANTHER" id="PTHR30632">
    <property type="entry name" value="MOLYBDATE-BINDING PERIPLASMIC PROTEIN"/>
    <property type="match status" value="1"/>
</dbReference>
<reference evidence="7 8" key="1">
    <citation type="submission" date="2019-11" db="EMBL/GenBank/DDBJ databases">
        <title>Pseudooceanicola pacifica sp. nov., isolated from deep-sea sediment of the Pacific Ocean.</title>
        <authorList>
            <person name="Lyu L."/>
        </authorList>
    </citation>
    <scope>NUCLEOTIDE SEQUENCE [LARGE SCALE GENOMIC DNA]</scope>
    <source>
        <strain evidence="7 8">216_PA32_1</strain>
    </source>
</reference>
<dbReference type="GO" id="GO:1901359">
    <property type="term" value="F:tungstate binding"/>
    <property type="evidence" value="ECO:0007669"/>
    <property type="project" value="UniProtKB-ARBA"/>
</dbReference>
<comment type="caution">
    <text evidence="7">The sequence shown here is derived from an EMBL/GenBank/DDBJ whole genome shotgun (WGS) entry which is preliminary data.</text>
</comment>
<gene>
    <name evidence="7" type="primary">modA</name>
    <name evidence="7" type="ORF">GLS40_01950</name>
</gene>
<dbReference type="RefSeq" id="WP_160380914.1">
    <property type="nucleotide sequence ID" value="NZ_WNXQ01000001.1"/>
</dbReference>
<evidence type="ECO:0000256" key="4">
    <source>
        <dbReference type="ARBA" id="ARBA00022729"/>
    </source>
</evidence>
<dbReference type="EMBL" id="WNXQ01000001">
    <property type="protein sequence ID" value="MWB76782.1"/>
    <property type="molecule type" value="Genomic_DNA"/>
</dbReference>
<protein>
    <submittedName>
        <fullName evidence="7">Molybdate ABC transporter substrate-binding protein</fullName>
    </submittedName>
</protein>
<evidence type="ECO:0000256" key="5">
    <source>
        <dbReference type="ARBA" id="ARBA00062515"/>
    </source>
</evidence>
<name>A0A844WAN2_9RHOB</name>
<dbReference type="Proteomes" id="UP000443843">
    <property type="component" value="Unassembled WGS sequence"/>
</dbReference>
<sequence length="260" mass="26431">MFHSVFPSARGISGWIVAGLLTLAGPVQAADLTIFAAASLRTALDSVVEEWESTTGLDAAVSYAGSSALARQIAEGAPADIFISANVGWMDHVAALGLVKQGTRVDILSSSLVLIAPGAEGTPIPITQGLNLAGMLDGGKLAMALVDAVPAGIYGKAALTGLGLWDSVAEQVAQADNARAALALVATGEAPLGVVYATDANAEPRVHVVGTFPAESYPPIIYPAAIIADGNVATATEFMTMLRGDIADEIFAAEGFTVLE</sequence>
<dbReference type="GO" id="GO:0030288">
    <property type="term" value="C:outer membrane-bounded periplasmic space"/>
    <property type="evidence" value="ECO:0007669"/>
    <property type="project" value="TreeGrafter"/>
</dbReference>
<dbReference type="NCBIfam" id="TIGR01256">
    <property type="entry name" value="modA"/>
    <property type="match status" value="1"/>
</dbReference>
<dbReference type="InterPro" id="IPR050682">
    <property type="entry name" value="ModA/WtpA"/>
</dbReference>
<feature type="binding site" evidence="6">
    <location>
        <position position="66"/>
    </location>
    <ligand>
        <name>molybdate</name>
        <dbReference type="ChEBI" id="CHEBI:36264"/>
    </ligand>
</feature>
<evidence type="ECO:0000256" key="2">
    <source>
        <dbReference type="ARBA" id="ARBA00022505"/>
    </source>
</evidence>
<feature type="binding site" evidence="6">
    <location>
        <position position="151"/>
    </location>
    <ligand>
        <name>molybdate</name>
        <dbReference type="ChEBI" id="CHEBI:36264"/>
    </ligand>
</feature>
<keyword evidence="2 6" id="KW-0500">Molybdenum</keyword>
<keyword evidence="8" id="KW-1185">Reference proteome</keyword>
<organism evidence="7 8">
    <name type="scientific">Pseudooceanicola pacificus</name>
    <dbReference type="NCBI Taxonomy" id="2676438"/>
    <lineage>
        <taxon>Bacteria</taxon>
        <taxon>Pseudomonadati</taxon>
        <taxon>Pseudomonadota</taxon>
        <taxon>Alphaproteobacteria</taxon>
        <taxon>Rhodobacterales</taxon>
        <taxon>Paracoccaceae</taxon>
        <taxon>Pseudooceanicola</taxon>
    </lineage>
</organism>
<dbReference type="GO" id="GO:0046872">
    <property type="term" value="F:metal ion binding"/>
    <property type="evidence" value="ECO:0007669"/>
    <property type="project" value="UniProtKB-KW"/>
</dbReference>
<evidence type="ECO:0000256" key="3">
    <source>
        <dbReference type="ARBA" id="ARBA00022723"/>
    </source>
</evidence>
<dbReference type="GO" id="GO:0015689">
    <property type="term" value="P:molybdate ion transport"/>
    <property type="evidence" value="ECO:0007669"/>
    <property type="project" value="InterPro"/>
</dbReference>
<evidence type="ECO:0000313" key="7">
    <source>
        <dbReference type="EMBL" id="MWB76782.1"/>
    </source>
</evidence>
<feature type="binding site" evidence="6">
    <location>
        <position position="196"/>
    </location>
    <ligand>
        <name>molybdate</name>
        <dbReference type="ChEBI" id="CHEBI:36264"/>
    </ligand>
</feature>
<dbReference type="FunFam" id="3.40.190.10:FF:000035">
    <property type="entry name" value="Molybdate ABC transporter substrate-binding protein"/>
    <property type="match status" value="1"/>
</dbReference>
<dbReference type="InterPro" id="IPR005950">
    <property type="entry name" value="ModA"/>
</dbReference>
<dbReference type="Pfam" id="PF13531">
    <property type="entry name" value="SBP_bac_11"/>
    <property type="match status" value="1"/>
</dbReference>
<accession>A0A844WAN2</accession>
<dbReference type="GO" id="GO:0030973">
    <property type="term" value="F:molybdate ion binding"/>
    <property type="evidence" value="ECO:0007669"/>
    <property type="project" value="TreeGrafter"/>
</dbReference>
<evidence type="ECO:0000313" key="8">
    <source>
        <dbReference type="Proteomes" id="UP000443843"/>
    </source>
</evidence>
<comment type="subunit">
    <text evidence="5">The complex is composed of two ATP-binding proteins (ModC), two transmembrane proteins (ModB) and a solute-binding protein (ModA).</text>
</comment>
<comment type="similarity">
    <text evidence="1">Belongs to the bacterial solute-binding protein ModA family.</text>
</comment>
<proteinExistence type="inferred from homology"/>
<dbReference type="PANTHER" id="PTHR30632:SF17">
    <property type="entry name" value="MOLYBDATE-BINDING PROTEIN MODA"/>
    <property type="match status" value="1"/>
</dbReference>
<keyword evidence="4" id="KW-0732">Signal</keyword>